<dbReference type="STRING" id="361077.A0A152A278"/>
<dbReference type="CDD" id="cd19756">
    <property type="entry name" value="Bbox2"/>
    <property type="match status" value="1"/>
</dbReference>
<keyword evidence="5" id="KW-0067">ATP-binding</keyword>
<dbReference type="PANTHER" id="PTHR12358">
    <property type="entry name" value="SPHINGOSINE KINASE"/>
    <property type="match status" value="1"/>
</dbReference>
<comment type="caution">
    <text evidence="11">The sequence shown here is derived from an EMBL/GenBank/DDBJ whole genome shotgun (WGS) entry which is preliminary data.</text>
</comment>
<evidence type="ECO:0000256" key="7">
    <source>
        <dbReference type="SAM" id="MobiDB-lite"/>
    </source>
</evidence>
<evidence type="ECO:0000256" key="2">
    <source>
        <dbReference type="ARBA" id="ARBA00022723"/>
    </source>
</evidence>
<gene>
    <name evidence="11" type="ORF">DLAC_03069</name>
</gene>
<dbReference type="GO" id="GO:0001727">
    <property type="term" value="F:lipid kinase activity"/>
    <property type="evidence" value="ECO:0007669"/>
    <property type="project" value="TreeGrafter"/>
</dbReference>
<keyword evidence="2" id="KW-0479">Metal-binding</keyword>
<dbReference type="SUPFAM" id="SSF57845">
    <property type="entry name" value="B-box zinc-binding domain"/>
    <property type="match status" value="1"/>
</dbReference>
<dbReference type="SUPFAM" id="SSF57850">
    <property type="entry name" value="RING/U-box"/>
    <property type="match status" value="1"/>
</dbReference>
<dbReference type="PANTHER" id="PTHR12358:SF110">
    <property type="entry name" value="SPHINGOSINE KINASE RELATED PROTEIN"/>
    <property type="match status" value="1"/>
</dbReference>
<keyword evidence="1" id="KW-0808">Transferase</keyword>
<evidence type="ECO:0000256" key="1">
    <source>
        <dbReference type="ARBA" id="ARBA00022679"/>
    </source>
</evidence>
<dbReference type="InterPro" id="IPR001841">
    <property type="entry name" value="Znf_RING"/>
</dbReference>
<dbReference type="GO" id="GO:0046512">
    <property type="term" value="P:sphingosine biosynthetic process"/>
    <property type="evidence" value="ECO:0007669"/>
    <property type="project" value="TreeGrafter"/>
</dbReference>
<evidence type="ECO:0000313" key="11">
    <source>
        <dbReference type="EMBL" id="KYR00326.1"/>
    </source>
</evidence>
<feature type="domain" description="B box-type" evidence="9">
    <location>
        <begin position="76"/>
        <end position="117"/>
    </location>
</feature>
<keyword evidence="3" id="KW-0547">Nucleotide-binding</keyword>
<proteinExistence type="predicted"/>
<dbReference type="Gene3D" id="3.30.160.60">
    <property type="entry name" value="Classic Zinc Finger"/>
    <property type="match status" value="1"/>
</dbReference>
<evidence type="ECO:0000256" key="5">
    <source>
        <dbReference type="ARBA" id="ARBA00022840"/>
    </source>
</evidence>
<dbReference type="PROSITE" id="PS50119">
    <property type="entry name" value="ZF_BBOX"/>
    <property type="match status" value="1"/>
</dbReference>
<keyword evidence="6" id="KW-0863">Zinc-finger</keyword>
<dbReference type="GO" id="GO:0005737">
    <property type="term" value="C:cytoplasm"/>
    <property type="evidence" value="ECO:0007669"/>
    <property type="project" value="TreeGrafter"/>
</dbReference>
<sequence>MDINKDFVLCQACNEVYDEPYSLSCGDSVCLSCINKAKIEGVKEFECPLCKEQVGGYKLQLNIKKLVDTYKEEQLKDTHKCLTHKHIRLSLYCETCHQPICQECSKTTHAEHKLIDINRDQFQKCYNDLLRSVEELEGARAIKSNQLFLLESDFKSIQESYDSQIVETELLFKSLREFLENREFEVKRQLKSYYDTNLELFEKNMQLLDEHKNKLSMTIDDINTNDYLKLTADELFREHKYFVVLQNYHASKLQEIVTSAKLSPLEIVKFRKVDLKYHSNTTIQERMNRMIKVSMVSNLTSQPSQGNLTMNTTQALSAPNTPTIAATKQQKRKSGLFKSNESDSILSTKDKRSTMELKHQPSTISLHAKDDSDYSDDEQITLGSTTSNGSLDDLVNADISTIQHGSFANPQVQKITIKNITLVYNPFSGSKIGEKIMNQAKKFFEEHHVAVNIIPTEYKNHAEDICRTLDVTNVDVVCMIGGDGTIHEAVNGIMKRDADSRNKFVLACLPAGTGNSFVLELQGKLNIKYICKRILMGITTPIDIARVTVLTKEKITQECAKKTEQYNQINEKYGQLINVDKAMLTQSQSAGTLYLEEAKKGVRPDTLMQFGQTLNPESLEEDTHVHPEVIYSFNSLHWGLGSRINIRAEKLRWMGKAVRYTTAALLEMFKGEKILARIEYEDADGVNHAIEDEFCLGIINNIQGAAKGMKMAPKAKLNDGLIDLILIKSQKTIDLMSIFAKIYDGTHTELDYVIYKQVKRFSITPFKKDKERKKLMKKEKKRISKASGDDEVHSDKSLSHLEIFKGDQCGSNTILSKLKDDIEEEIIDIDGELKGTTPFVCEMLPRSIRVIV</sequence>
<dbReference type="GO" id="GO:0016020">
    <property type="term" value="C:membrane"/>
    <property type="evidence" value="ECO:0007669"/>
    <property type="project" value="TreeGrafter"/>
</dbReference>
<dbReference type="OrthoDB" id="16101at2759"/>
<dbReference type="InterPro" id="IPR013083">
    <property type="entry name" value="Znf_RING/FYVE/PHD"/>
</dbReference>
<feature type="compositionally biased region" description="Polar residues" evidence="7">
    <location>
        <begin position="337"/>
        <end position="347"/>
    </location>
</feature>
<dbReference type="PROSITE" id="PS50146">
    <property type="entry name" value="DAGK"/>
    <property type="match status" value="1"/>
</dbReference>
<evidence type="ECO:0000313" key="12">
    <source>
        <dbReference type="Proteomes" id="UP000076078"/>
    </source>
</evidence>
<dbReference type="GO" id="GO:0005524">
    <property type="term" value="F:ATP binding"/>
    <property type="evidence" value="ECO:0007669"/>
    <property type="project" value="UniProtKB-KW"/>
</dbReference>
<dbReference type="InterPro" id="IPR001206">
    <property type="entry name" value="Diacylglycerol_kinase_cat_dom"/>
</dbReference>
<dbReference type="InterPro" id="IPR016064">
    <property type="entry name" value="NAD/diacylglycerol_kinase_sf"/>
</dbReference>
<dbReference type="PROSITE" id="PS50089">
    <property type="entry name" value="ZF_RING_2"/>
    <property type="match status" value="1"/>
</dbReference>
<dbReference type="AlphaFoldDB" id="A0A152A278"/>
<dbReference type="Proteomes" id="UP000076078">
    <property type="component" value="Unassembled WGS sequence"/>
</dbReference>
<dbReference type="InParanoid" id="A0A152A278"/>
<dbReference type="SMART" id="SM00046">
    <property type="entry name" value="DAGKc"/>
    <property type="match status" value="1"/>
</dbReference>
<dbReference type="InterPro" id="IPR050187">
    <property type="entry name" value="Lipid_Phosphate_FormReg"/>
</dbReference>
<dbReference type="SUPFAM" id="SSF111331">
    <property type="entry name" value="NAD kinase/diacylglycerol kinase-like"/>
    <property type="match status" value="1"/>
</dbReference>
<dbReference type="InterPro" id="IPR000315">
    <property type="entry name" value="Znf_B-box"/>
</dbReference>
<dbReference type="Gene3D" id="3.30.40.10">
    <property type="entry name" value="Zinc/RING finger domain, C3HC4 (zinc finger)"/>
    <property type="match status" value="1"/>
</dbReference>
<dbReference type="Pfam" id="PF00781">
    <property type="entry name" value="DAGK_cat"/>
    <property type="match status" value="1"/>
</dbReference>
<evidence type="ECO:0000259" key="10">
    <source>
        <dbReference type="PROSITE" id="PS50146"/>
    </source>
</evidence>
<evidence type="ECO:0000259" key="9">
    <source>
        <dbReference type="PROSITE" id="PS50119"/>
    </source>
</evidence>
<dbReference type="GO" id="GO:0008270">
    <property type="term" value="F:zinc ion binding"/>
    <property type="evidence" value="ECO:0007669"/>
    <property type="project" value="UniProtKB-KW"/>
</dbReference>
<dbReference type="Gene3D" id="2.60.200.40">
    <property type="match status" value="2"/>
</dbReference>
<evidence type="ECO:0000256" key="3">
    <source>
        <dbReference type="ARBA" id="ARBA00022741"/>
    </source>
</evidence>
<protein>
    <submittedName>
        <fullName evidence="11">Sphingosine kinase related protein</fullName>
    </submittedName>
</protein>
<dbReference type="Gene3D" id="3.40.50.10330">
    <property type="entry name" value="Probable inorganic polyphosphate/atp-NAD kinase, domain 1"/>
    <property type="match status" value="1"/>
</dbReference>
<evidence type="ECO:0000259" key="8">
    <source>
        <dbReference type="PROSITE" id="PS50089"/>
    </source>
</evidence>
<feature type="domain" description="DAGKc" evidence="10">
    <location>
        <begin position="415"/>
        <end position="551"/>
    </location>
</feature>
<dbReference type="Pfam" id="PF19279">
    <property type="entry name" value="YegS_C"/>
    <property type="match status" value="1"/>
</dbReference>
<reference evidence="11 12" key="1">
    <citation type="submission" date="2015-12" db="EMBL/GenBank/DDBJ databases">
        <title>Dictyostelia acquired genes for synthesis and detection of signals that induce cell-type specialization by lateral gene transfer from prokaryotes.</title>
        <authorList>
            <person name="Gloeckner G."/>
            <person name="Schaap P."/>
        </authorList>
    </citation>
    <scope>NUCLEOTIDE SEQUENCE [LARGE SCALE GENOMIC DNA]</scope>
    <source>
        <strain evidence="11 12">TK</strain>
    </source>
</reference>
<evidence type="ECO:0000256" key="4">
    <source>
        <dbReference type="ARBA" id="ARBA00022777"/>
    </source>
</evidence>
<dbReference type="Pfam" id="PF00643">
    <property type="entry name" value="zf-B_box"/>
    <property type="match status" value="1"/>
</dbReference>
<dbReference type="EMBL" id="LODT01000015">
    <property type="protein sequence ID" value="KYR00326.1"/>
    <property type="molecule type" value="Genomic_DNA"/>
</dbReference>
<organism evidence="11 12">
    <name type="scientific">Tieghemostelium lacteum</name>
    <name type="common">Slime mold</name>
    <name type="synonym">Dictyostelium lacteum</name>
    <dbReference type="NCBI Taxonomy" id="361077"/>
    <lineage>
        <taxon>Eukaryota</taxon>
        <taxon>Amoebozoa</taxon>
        <taxon>Evosea</taxon>
        <taxon>Eumycetozoa</taxon>
        <taxon>Dictyostelia</taxon>
        <taxon>Dictyosteliales</taxon>
        <taxon>Raperosteliaceae</taxon>
        <taxon>Tieghemostelium</taxon>
    </lineage>
</organism>
<dbReference type="InterPro" id="IPR045540">
    <property type="entry name" value="YegS/DAGK_C"/>
</dbReference>
<feature type="compositionally biased region" description="Polar residues" evidence="7">
    <location>
        <begin position="316"/>
        <end position="328"/>
    </location>
</feature>
<dbReference type="InterPro" id="IPR017438">
    <property type="entry name" value="ATP-NAD_kinase_N"/>
</dbReference>
<keyword evidence="4 11" id="KW-0418">Kinase</keyword>
<feature type="domain" description="RING-type" evidence="8">
    <location>
        <begin position="10"/>
        <end position="51"/>
    </location>
</feature>
<accession>A0A152A278</accession>
<feature type="region of interest" description="Disordered" evidence="7">
    <location>
        <begin position="316"/>
        <end position="387"/>
    </location>
</feature>
<feature type="compositionally biased region" description="Basic and acidic residues" evidence="7">
    <location>
        <begin position="348"/>
        <end position="359"/>
    </location>
</feature>
<evidence type="ECO:0000256" key="6">
    <source>
        <dbReference type="PROSITE-ProRule" id="PRU00024"/>
    </source>
</evidence>
<keyword evidence="6" id="KW-0862">Zinc</keyword>
<keyword evidence="12" id="KW-1185">Reference proteome</keyword>
<name>A0A152A278_TIELA</name>